<protein>
    <submittedName>
        <fullName evidence="1">Uncharacterized protein</fullName>
    </submittedName>
</protein>
<dbReference type="Proteomes" id="UP001232148">
    <property type="component" value="Unassembled WGS sequence"/>
</dbReference>
<name>A0AAD9LXB8_9PEZI</name>
<keyword evidence="2" id="KW-1185">Reference proteome</keyword>
<sequence>MLKDRPEQSPGGCHRYVAPNRVRVEKRPASYVGMRRDILTSGGHLNRHVSSPLLATRSEWQKCSCLAYHFRAEDPAPKEQRYQTIRVAGHTECGTSCSSGLWPLDWQLYSKGKAVLSAAATEQCDDPPEALRQVYQIPEEGEVNERMGGCHAGYMGKHE</sequence>
<evidence type="ECO:0000313" key="1">
    <source>
        <dbReference type="EMBL" id="KAK2024312.1"/>
    </source>
</evidence>
<dbReference type="AlphaFoldDB" id="A0AAD9LXB8"/>
<proteinExistence type="predicted"/>
<evidence type="ECO:0000313" key="2">
    <source>
        <dbReference type="Proteomes" id="UP001232148"/>
    </source>
</evidence>
<accession>A0AAD9LXB8</accession>
<comment type="caution">
    <text evidence="1">The sequence shown here is derived from an EMBL/GenBank/DDBJ whole genome shotgun (WGS) entry which is preliminary data.</text>
</comment>
<reference evidence="1" key="1">
    <citation type="submission" date="2021-06" db="EMBL/GenBank/DDBJ databases">
        <title>Comparative genomics, transcriptomics and evolutionary studies reveal genomic signatures of adaptation to plant cell wall in hemibiotrophic fungi.</title>
        <authorList>
            <consortium name="DOE Joint Genome Institute"/>
            <person name="Baroncelli R."/>
            <person name="Diaz J.F."/>
            <person name="Benocci T."/>
            <person name="Peng M."/>
            <person name="Battaglia E."/>
            <person name="Haridas S."/>
            <person name="Andreopoulos W."/>
            <person name="Labutti K."/>
            <person name="Pangilinan J."/>
            <person name="Floch G.L."/>
            <person name="Makela M.R."/>
            <person name="Henrissat B."/>
            <person name="Grigoriev I.V."/>
            <person name="Crouch J.A."/>
            <person name="De Vries R.P."/>
            <person name="Sukno S.A."/>
            <person name="Thon M.R."/>
        </authorList>
    </citation>
    <scope>NUCLEOTIDE SEQUENCE</scope>
    <source>
        <strain evidence="1">MAFF235873</strain>
    </source>
</reference>
<dbReference type="EMBL" id="MU842969">
    <property type="protein sequence ID" value="KAK2024312.1"/>
    <property type="molecule type" value="Genomic_DNA"/>
</dbReference>
<gene>
    <name evidence="1" type="ORF">LX32DRAFT_110540</name>
</gene>
<organism evidence="1 2">
    <name type="scientific">Colletotrichum zoysiae</name>
    <dbReference type="NCBI Taxonomy" id="1216348"/>
    <lineage>
        <taxon>Eukaryota</taxon>
        <taxon>Fungi</taxon>
        <taxon>Dikarya</taxon>
        <taxon>Ascomycota</taxon>
        <taxon>Pezizomycotina</taxon>
        <taxon>Sordariomycetes</taxon>
        <taxon>Hypocreomycetidae</taxon>
        <taxon>Glomerellales</taxon>
        <taxon>Glomerellaceae</taxon>
        <taxon>Colletotrichum</taxon>
        <taxon>Colletotrichum graminicola species complex</taxon>
    </lineage>
</organism>